<dbReference type="GeneID" id="39862238"/>
<dbReference type="EMBL" id="CP101873">
    <property type="protein sequence ID" value="WMT06001.1"/>
    <property type="molecule type" value="Genomic_DNA"/>
</dbReference>
<proteinExistence type="predicted"/>
<feature type="region of interest" description="Disordered" evidence="1">
    <location>
        <begin position="1"/>
        <end position="23"/>
    </location>
</feature>
<reference evidence="2 3" key="1">
    <citation type="submission" date="2022-07" db="EMBL/GenBank/DDBJ databases">
        <title>Two temperate virus in Haloterrigena jeotgali A29.</title>
        <authorList>
            <person name="Deng X."/>
        </authorList>
    </citation>
    <scope>NUCLEOTIDE SEQUENCE [LARGE SCALE GENOMIC DNA]</scope>
    <source>
        <strain evidence="2 3">A29</strain>
    </source>
</reference>
<evidence type="ECO:0000313" key="3">
    <source>
        <dbReference type="Proteomes" id="UP001224926"/>
    </source>
</evidence>
<keyword evidence="3" id="KW-1185">Reference proteome</keyword>
<organism evidence="2 3">
    <name type="scientific">Natrinema thermotolerans</name>
    <dbReference type="NCBI Taxonomy" id="121872"/>
    <lineage>
        <taxon>Archaea</taxon>
        <taxon>Methanobacteriati</taxon>
        <taxon>Methanobacteriota</taxon>
        <taxon>Stenosarchaea group</taxon>
        <taxon>Halobacteria</taxon>
        <taxon>Halobacteriales</taxon>
        <taxon>Natrialbaceae</taxon>
        <taxon>Natrinema</taxon>
    </lineage>
</organism>
<evidence type="ECO:0000256" key="1">
    <source>
        <dbReference type="SAM" id="MobiDB-lite"/>
    </source>
</evidence>
<evidence type="ECO:0000313" key="2">
    <source>
        <dbReference type="EMBL" id="WMT06001.1"/>
    </source>
</evidence>
<name>A0AAF0SXF2_9EURY</name>
<dbReference type="Proteomes" id="UP001224926">
    <property type="component" value="Chromosome"/>
</dbReference>
<dbReference type="InterPro" id="IPR043832">
    <property type="entry name" value="DUF5809"/>
</dbReference>
<dbReference type="Pfam" id="PF19125">
    <property type="entry name" value="DUF5809"/>
    <property type="match status" value="1"/>
</dbReference>
<dbReference type="GeneID" id="84214568"/>
<dbReference type="RefSeq" id="WP_006648109.1">
    <property type="nucleotide sequence ID" value="NZ_CP101873.1"/>
</dbReference>
<gene>
    <name evidence="2" type="ORF">NP511_11465</name>
</gene>
<dbReference type="AlphaFoldDB" id="A0AAF0SXF2"/>
<accession>A0AAF0SXF2</accession>
<sequence>MHSEGTFSFESAAEARERYESVGPAAQTVVREVAKAMEFDREEYDDRVTGDVVETARDALFANLLEVHVGSREEYEEWREGYDGEVTEVGHEDVDRVVWHAGPDGTAVAATFQNEPEAAVATLRRQAFGRVYRDVVDRS</sequence>
<protein>
    <submittedName>
        <fullName evidence="2">DUF5809 family protein</fullName>
    </submittedName>
</protein>